<dbReference type="Proteomes" id="UP000321104">
    <property type="component" value="Unassembled WGS sequence"/>
</dbReference>
<accession>A0A252AXB8</accession>
<organism evidence="4 6">
    <name type="scientific">Acetobacter indonesiensis</name>
    <dbReference type="NCBI Taxonomy" id="104101"/>
    <lineage>
        <taxon>Bacteria</taxon>
        <taxon>Pseudomonadati</taxon>
        <taxon>Pseudomonadota</taxon>
        <taxon>Alphaproteobacteria</taxon>
        <taxon>Acetobacterales</taxon>
        <taxon>Acetobacteraceae</taxon>
        <taxon>Acetobacter</taxon>
    </lineage>
</organism>
<name>A0A252AXB8_9PROT</name>
<protein>
    <submittedName>
        <fullName evidence="4">Uncharacterized protein</fullName>
    </submittedName>
</protein>
<dbReference type="EMBL" id="BJXQ01000019">
    <property type="protein sequence ID" value="GEN04507.1"/>
    <property type="molecule type" value="Genomic_DNA"/>
</dbReference>
<dbReference type="AlphaFoldDB" id="A0A252AXB8"/>
<feature type="compositionally biased region" description="Polar residues" evidence="1">
    <location>
        <begin position="53"/>
        <end position="65"/>
    </location>
</feature>
<dbReference type="RefSeq" id="WP_086658899.1">
    <property type="nucleotide sequence ID" value="NZ_JBDOBY010000020.1"/>
</dbReference>
<dbReference type="EMBL" id="BAMW01000016">
    <property type="protein sequence ID" value="GAN63012.1"/>
    <property type="molecule type" value="Genomic_DNA"/>
</dbReference>
<reference evidence="3 7" key="4">
    <citation type="submission" date="2019-07" db="EMBL/GenBank/DDBJ databases">
        <title>Whole genome shotgun sequence of Acetobacter indonesiensis NBRC 16471.</title>
        <authorList>
            <person name="Hosoyama A."/>
            <person name="Uohara A."/>
            <person name="Ohji S."/>
            <person name="Ichikawa N."/>
        </authorList>
    </citation>
    <scope>NUCLEOTIDE SEQUENCE [LARGE SCALE GENOMIC DNA]</scope>
    <source>
        <strain evidence="3 7">NBRC 16471</strain>
    </source>
</reference>
<evidence type="ECO:0000256" key="1">
    <source>
        <dbReference type="SAM" id="MobiDB-lite"/>
    </source>
</evidence>
<proteinExistence type="predicted"/>
<reference evidence="6" key="2">
    <citation type="submission" date="2014-06" db="EMBL/GenBank/DDBJ databases">
        <authorList>
            <person name="Winans N.J."/>
            <person name="Newell P.D."/>
            <person name="Douglas A.E."/>
        </authorList>
    </citation>
    <scope>NUCLEOTIDE SEQUENCE [LARGE SCALE GENOMIC DNA]</scope>
</reference>
<dbReference type="Proteomes" id="UP000032673">
    <property type="component" value="Unassembled WGS sequence"/>
</dbReference>
<sequence>MPYFTKRLPVLKTNEKWREARREMWQETLLYIWQQPDQHPRLPVSRAPAPVTGTLQTVSPPQAAQ</sequence>
<keyword evidence="5" id="KW-1185">Reference proteome</keyword>
<evidence type="ECO:0000313" key="7">
    <source>
        <dbReference type="Proteomes" id="UP000321104"/>
    </source>
</evidence>
<evidence type="ECO:0000313" key="3">
    <source>
        <dbReference type="EMBL" id="GEN04507.1"/>
    </source>
</evidence>
<reference evidence="4" key="3">
    <citation type="submission" date="2014-06" db="EMBL/GenBank/DDBJ databases">
        <authorList>
            <person name="Ju J."/>
            <person name="Zhang J."/>
        </authorList>
    </citation>
    <scope>NUCLEOTIDE SEQUENCE [LARGE SCALE GENOMIC DNA]</scope>
    <source>
        <strain evidence="4">DmL_051</strain>
    </source>
</reference>
<dbReference type="Proteomes" id="UP000194641">
    <property type="component" value="Unassembled WGS sequence"/>
</dbReference>
<evidence type="ECO:0000313" key="5">
    <source>
        <dbReference type="Proteomes" id="UP000032673"/>
    </source>
</evidence>
<comment type="caution">
    <text evidence="4">The sequence shown here is derived from an EMBL/GenBank/DDBJ whole genome shotgun (WGS) entry which is preliminary data.</text>
</comment>
<evidence type="ECO:0000313" key="2">
    <source>
        <dbReference type="EMBL" id="GAN63012.1"/>
    </source>
</evidence>
<gene>
    <name evidence="2" type="ORF">Abin_016_020</name>
    <name evidence="3" type="ORF">AIN02nite_25320</name>
    <name evidence="4" type="ORF">HK17_16010</name>
</gene>
<evidence type="ECO:0000313" key="4">
    <source>
        <dbReference type="EMBL" id="OUI95877.1"/>
    </source>
</evidence>
<dbReference type="EMBL" id="JOPA01000009">
    <property type="protein sequence ID" value="OUI95877.1"/>
    <property type="molecule type" value="Genomic_DNA"/>
</dbReference>
<feature type="region of interest" description="Disordered" evidence="1">
    <location>
        <begin position="40"/>
        <end position="65"/>
    </location>
</feature>
<evidence type="ECO:0000313" key="6">
    <source>
        <dbReference type="Proteomes" id="UP000194641"/>
    </source>
</evidence>
<reference evidence="2 5" key="1">
    <citation type="submission" date="2012-11" db="EMBL/GenBank/DDBJ databases">
        <title>Whole genome sequence of Acetobacter indonesiensis 5H-1.</title>
        <authorList>
            <person name="Azuma Y."/>
            <person name="Higashiura N."/>
            <person name="Hirakawa H."/>
            <person name="Matsushita K."/>
        </authorList>
    </citation>
    <scope>NUCLEOTIDE SEQUENCE [LARGE SCALE GENOMIC DNA]</scope>
    <source>
        <strain evidence="2 5">5H-1</strain>
    </source>
</reference>